<proteinExistence type="predicted"/>
<dbReference type="EMBL" id="DVGY01000111">
    <property type="protein sequence ID" value="HIR41174.1"/>
    <property type="molecule type" value="Genomic_DNA"/>
</dbReference>
<evidence type="ECO:0000313" key="1">
    <source>
        <dbReference type="EMBL" id="HIR41174.1"/>
    </source>
</evidence>
<evidence type="ECO:0000313" key="2">
    <source>
        <dbReference type="Proteomes" id="UP000886749"/>
    </source>
</evidence>
<sequence length="92" mass="10437">MKPKMFVTLHSPEEIREFCRFCNQFDDAIDLLSGQMITDAKSLMGSLMVDYSKPIEVVYQCYDDVDSFQAFKAAAEAKFTITYKEAARTGGM</sequence>
<dbReference type="AlphaFoldDB" id="A0A9D1DDA8"/>
<organism evidence="1 2">
    <name type="scientific">Candidatus Egerieicola pullicola</name>
    <dbReference type="NCBI Taxonomy" id="2840775"/>
    <lineage>
        <taxon>Bacteria</taxon>
        <taxon>Bacillati</taxon>
        <taxon>Bacillota</taxon>
        <taxon>Clostridia</taxon>
        <taxon>Eubacteriales</taxon>
        <taxon>Oscillospiraceae</taxon>
        <taxon>Oscillospiraceae incertae sedis</taxon>
        <taxon>Candidatus Egerieicola</taxon>
    </lineage>
</organism>
<comment type="caution">
    <text evidence="1">The sequence shown here is derived from an EMBL/GenBank/DDBJ whole genome shotgun (WGS) entry which is preliminary data.</text>
</comment>
<gene>
    <name evidence="1" type="ORF">IAB36_05045</name>
</gene>
<name>A0A9D1DDA8_9FIRM</name>
<accession>A0A9D1DDA8</accession>
<dbReference type="InterPro" id="IPR035895">
    <property type="entry name" value="HPr-like_sf"/>
</dbReference>
<reference evidence="1" key="2">
    <citation type="journal article" date="2021" name="PeerJ">
        <title>Extensive microbial diversity within the chicken gut microbiome revealed by metagenomics and culture.</title>
        <authorList>
            <person name="Gilroy R."/>
            <person name="Ravi A."/>
            <person name="Getino M."/>
            <person name="Pursley I."/>
            <person name="Horton D.L."/>
            <person name="Alikhan N.F."/>
            <person name="Baker D."/>
            <person name="Gharbi K."/>
            <person name="Hall N."/>
            <person name="Watson M."/>
            <person name="Adriaenssens E.M."/>
            <person name="Foster-Nyarko E."/>
            <person name="Jarju S."/>
            <person name="Secka A."/>
            <person name="Antonio M."/>
            <person name="Oren A."/>
            <person name="Chaudhuri R.R."/>
            <person name="La Ragione R."/>
            <person name="Hildebrand F."/>
            <person name="Pallen M.J."/>
        </authorList>
    </citation>
    <scope>NUCLEOTIDE SEQUENCE</scope>
    <source>
        <strain evidence="1">CHK184-25365</strain>
    </source>
</reference>
<dbReference type="SUPFAM" id="SSF55594">
    <property type="entry name" value="HPr-like"/>
    <property type="match status" value="1"/>
</dbReference>
<protein>
    <submittedName>
        <fullName evidence="1">Uncharacterized protein</fullName>
    </submittedName>
</protein>
<dbReference type="Proteomes" id="UP000886749">
    <property type="component" value="Unassembled WGS sequence"/>
</dbReference>
<reference evidence="1" key="1">
    <citation type="submission" date="2020-10" db="EMBL/GenBank/DDBJ databases">
        <authorList>
            <person name="Gilroy R."/>
        </authorList>
    </citation>
    <scope>NUCLEOTIDE SEQUENCE</scope>
    <source>
        <strain evidence="1">CHK184-25365</strain>
    </source>
</reference>